<accession>A0A022PHF2</accession>
<dbReference type="GO" id="GO:0043709">
    <property type="term" value="P:cell adhesion involved in single-species biofilm formation"/>
    <property type="evidence" value="ECO:0007669"/>
    <property type="project" value="TreeGrafter"/>
</dbReference>
<protein>
    <submittedName>
        <fullName evidence="7">P pilus assembly protein, pilin FimA</fullName>
    </submittedName>
</protein>
<dbReference type="Pfam" id="PF00419">
    <property type="entry name" value="Fimbrial"/>
    <property type="match status" value="1"/>
</dbReference>
<reference evidence="7 8" key="1">
    <citation type="submission" date="2014-03" db="EMBL/GenBank/DDBJ databases">
        <title>Draft Genome of Photorhabdus luminescens BA1, an Egyptian Isolate.</title>
        <authorList>
            <person name="Ghazal S."/>
            <person name="Hurst S.G.IV."/>
            <person name="Morris K."/>
            <person name="Thomas K."/>
            <person name="Tisa L.S."/>
        </authorList>
    </citation>
    <scope>NUCLEOTIDE SEQUENCE [LARGE SCALE GENOMIC DNA]</scope>
    <source>
        <strain evidence="7 8">BA1</strain>
    </source>
</reference>
<evidence type="ECO:0000256" key="4">
    <source>
        <dbReference type="ARBA" id="ARBA00023263"/>
    </source>
</evidence>
<comment type="similarity">
    <text evidence="2">Belongs to the fimbrial protein family.</text>
</comment>
<dbReference type="PANTHER" id="PTHR33420:SF3">
    <property type="entry name" value="FIMBRIAL SUBUNIT ELFA"/>
    <property type="match status" value="1"/>
</dbReference>
<proteinExistence type="inferred from homology"/>
<keyword evidence="4" id="KW-0281">Fimbrium</keyword>
<keyword evidence="3 5" id="KW-0732">Signal</keyword>
<evidence type="ECO:0000256" key="2">
    <source>
        <dbReference type="ARBA" id="ARBA00006671"/>
    </source>
</evidence>
<sequence>MRKPWALIRRITLACLFCTASQPGGASSNTAELTLALTLEQPTCELNMQTSSPVVFSSVPLTEVRYSERHIAAAGSKPITLALSGCAGSARAGRAPAIKIIGATSEDHPTLFRDKASTVAGNVGFGLRYQLPGGGLGSYLKNGDYVNLAPPGNAAKESQITFQMNMRHEPGTVVPTPGELTAHIQFQFDYH</sequence>
<dbReference type="Gene3D" id="2.60.40.1090">
    <property type="entry name" value="Fimbrial-type adhesion domain"/>
    <property type="match status" value="1"/>
</dbReference>
<feature type="chain" id="PRO_5001503399" evidence="5">
    <location>
        <begin position="27"/>
        <end position="191"/>
    </location>
</feature>
<feature type="domain" description="Fimbrial-type adhesion" evidence="6">
    <location>
        <begin position="38"/>
        <end position="190"/>
    </location>
</feature>
<dbReference type="RefSeq" id="WP_036781663.1">
    <property type="nucleotide sequence ID" value="NZ_CAWLTM010000051.1"/>
</dbReference>
<evidence type="ECO:0000313" key="7">
    <source>
        <dbReference type="EMBL" id="EYU13935.1"/>
    </source>
</evidence>
<dbReference type="GO" id="GO:0009289">
    <property type="term" value="C:pilus"/>
    <property type="evidence" value="ECO:0007669"/>
    <property type="project" value="UniProtKB-SubCell"/>
</dbReference>
<dbReference type="Proteomes" id="UP000023464">
    <property type="component" value="Unassembled WGS sequence"/>
</dbReference>
<evidence type="ECO:0000313" key="8">
    <source>
        <dbReference type="Proteomes" id="UP000023464"/>
    </source>
</evidence>
<dbReference type="InterPro" id="IPR008966">
    <property type="entry name" value="Adhesion_dom_sf"/>
</dbReference>
<evidence type="ECO:0000256" key="5">
    <source>
        <dbReference type="SAM" id="SignalP"/>
    </source>
</evidence>
<comment type="caution">
    <text evidence="7">The sequence shown here is derived from an EMBL/GenBank/DDBJ whole genome shotgun (WGS) entry which is preliminary data.</text>
</comment>
<dbReference type="InterPro" id="IPR050263">
    <property type="entry name" value="Bact_Fimbrial_Adh_Pro"/>
</dbReference>
<dbReference type="InterPro" id="IPR036937">
    <property type="entry name" value="Adhesion_dom_fimbrial_sf"/>
</dbReference>
<evidence type="ECO:0000256" key="3">
    <source>
        <dbReference type="ARBA" id="ARBA00022729"/>
    </source>
</evidence>
<dbReference type="PANTHER" id="PTHR33420">
    <property type="entry name" value="FIMBRIAL SUBUNIT ELFA-RELATED"/>
    <property type="match status" value="1"/>
</dbReference>
<dbReference type="SUPFAM" id="SSF49401">
    <property type="entry name" value="Bacterial adhesins"/>
    <property type="match status" value="1"/>
</dbReference>
<comment type="subcellular location">
    <subcellularLocation>
        <location evidence="1">Fimbrium</location>
    </subcellularLocation>
</comment>
<dbReference type="AlphaFoldDB" id="A0A022PHF2"/>
<organism evidence="7 8">
    <name type="scientific">Photorhabdus aegyptia</name>
    <dbReference type="NCBI Taxonomy" id="2805098"/>
    <lineage>
        <taxon>Bacteria</taxon>
        <taxon>Pseudomonadati</taxon>
        <taxon>Pseudomonadota</taxon>
        <taxon>Gammaproteobacteria</taxon>
        <taxon>Enterobacterales</taxon>
        <taxon>Morganellaceae</taxon>
        <taxon>Photorhabdus</taxon>
    </lineage>
</organism>
<evidence type="ECO:0000256" key="1">
    <source>
        <dbReference type="ARBA" id="ARBA00004561"/>
    </source>
</evidence>
<dbReference type="EMBL" id="JFGV01000064">
    <property type="protein sequence ID" value="EYU13935.1"/>
    <property type="molecule type" value="Genomic_DNA"/>
</dbReference>
<feature type="signal peptide" evidence="5">
    <location>
        <begin position="1"/>
        <end position="26"/>
    </location>
</feature>
<keyword evidence="8" id="KW-1185">Reference proteome</keyword>
<dbReference type="InterPro" id="IPR000259">
    <property type="entry name" value="Adhesion_dom_fimbrial"/>
</dbReference>
<gene>
    <name evidence="7" type="ORF">BA1DRAFT_03553</name>
</gene>
<dbReference type="PATRIC" id="fig|1393736.3.peg.3624"/>
<evidence type="ECO:0000259" key="6">
    <source>
        <dbReference type="Pfam" id="PF00419"/>
    </source>
</evidence>
<name>A0A022PHF2_9GAMM</name>